<evidence type="ECO:0000313" key="1">
    <source>
        <dbReference type="EMBL" id="KKL52210.1"/>
    </source>
</evidence>
<name>A0A0F9F4P0_9ZZZZ</name>
<sequence>MNEFSELDLINRMYEENVDEDRYFDETLVNRRRHKMKKGEVYKVFEDPYTKTKLEGVAKITKVIDLDMDDGFYRCLVKFNIEESSFLRLV</sequence>
<proteinExistence type="predicted"/>
<accession>A0A0F9F4P0</accession>
<gene>
    <name evidence="1" type="ORF">LCGC14_2287820</name>
</gene>
<comment type="caution">
    <text evidence="1">The sequence shown here is derived from an EMBL/GenBank/DDBJ whole genome shotgun (WGS) entry which is preliminary data.</text>
</comment>
<dbReference type="EMBL" id="LAZR01031977">
    <property type="protein sequence ID" value="KKL52210.1"/>
    <property type="molecule type" value="Genomic_DNA"/>
</dbReference>
<dbReference type="AlphaFoldDB" id="A0A0F9F4P0"/>
<protein>
    <submittedName>
        <fullName evidence="1">Uncharacterized protein</fullName>
    </submittedName>
</protein>
<organism evidence="1">
    <name type="scientific">marine sediment metagenome</name>
    <dbReference type="NCBI Taxonomy" id="412755"/>
    <lineage>
        <taxon>unclassified sequences</taxon>
        <taxon>metagenomes</taxon>
        <taxon>ecological metagenomes</taxon>
    </lineage>
</organism>
<feature type="non-terminal residue" evidence="1">
    <location>
        <position position="90"/>
    </location>
</feature>
<reference evidence="1" key="1">
    <citation type="journal article" date="2015" name="Nature">
        <title>Complex archaea that bridge the gap between prokaryotes and eukaryotes.</title>
        <authorList>
            <person name="Spang A."/>
            <person name="Saw J.H."/>
            <person name="Jorgensen S.L."/>
            <person name="Zaremba-Niedzwiedzka K."/>
            <person name="Martijn J."/>
            <person name="Lind A.E."/>
            <person name="van Eijk R."/>
            <person name="Schleper C."/>
            <person name="Guy L."/>
            <person name="Ettema T.J."/>
        </authorList>
    </citation>
    <scope>NUCLEOTIDE SEQUENCE</scope>
</reference>